<dbReference type="AlphaFoldDB" id="A0A897NAT2"/>
<reference evidence="1 2" key="1">
    <citation type="submission" date="2020-11" db="EMBL/GenBank/DDBJ databases">
        <title>Carbohydrate-dependent, anaerobic sulfur respiration: A novel catabolism in halophilic archaea.</title>
        <authorList>
            <person name="Sorokin D.Y."/>
            <person name="Messina E."/>
            <person name="Smedile F."/>
            <person name="La Cono V."/>
            <person name="Hallsworth J.E."/>
            <person name="Yakimov M.M."/>
        </authorList>
    </citation>
    <scope>NUCLEOTIDE SEQUENCE [LARGE SCALE GENOMIC DNA]</scope>
    <source>
        <strain evidence="1 2">HSR12-2</strain>
    </source>
</reference>
<proteinExistence type="predicted"/>
<dbReference type="RefSeq" id="WP_229111250.1">
    <property type="nucleotide sequence ID" value="NZ_CP064788.1"/>
</dbReference>
<gene>
    <name evidence="1" type="ORF">HSR122_0683</name>
</gene>
<accession>A0A897NAT2</accession>
<evidence type="ECO:0000313" key="2">
    <source>
        <dbReference type="Proteomes" id="UP000662973"/>
    </source>
</evidence>
<dbReference type="KEGG" id="hds:HSR122_0683"/>
<sequence>MYRERTATRRTVLGAVGAATVAGTSGCTDILGGGEPVTVRWTLEEVGSDEPLTDGREQELDPGSYFSDGFEIVETTEVAYSIEVLEGPNVNVFVLDERNQDAFDDDEEFTAIEESISIGVSFTEHPGIELDPGTYALIILNGDGEPENA</sequence>
<organism evidence="1 2">
    <name type="scientific">Halapricum desulfuricans</name>
    <dbReference type="NCBI Taxonomy" id="2841257"/>
    <lineage>
        <taxon>Archaea</taxon>
        <taxon>Methanobacteriati</taxon>
        <taxon>Methanobacteriota</taxon>
        <taxon>Stenosarchaea group</taxon>
        <taxon>Halobacteria</taxon>
        <taxon>Halobacteriales</taxon>
        <taxon>Haloarculaceae</taxon>
        <taxon>Halapricum</taxon>
    </lineage>
</organism>
<dbReference type="GeneID" id="68851341"/>
<dbReference type="EMBL" id="CP064788">
    <property type="protein sequence ID" value="QSG08089.1"/>
    <property type="molecule type" value="Genomic_DNA"/>
</dbReference>
<name>A0A897NAT2_9EURY</name>
<dbReference type="PROSITE" id="PS51257">
    <property type="entry name" value="PROKAR_LIPOPROTEIN"/>
    <property type="match status" value="1"/>
</dbReference>
<dbReference type="Proteomes" id="UP000662973">
    <property type="component" value="Chromosome"/>
</dbReference>
<evidence type="ECO:0000313" key="1">
    <source>
        <dbReference type="EMBL" id="QSG08089.1"/>
    </source>
</evidence>
<protein>
    <submittedName>
        <fullName evidence="1">Uncharacterized protein</fullName>
    </submittedName>
</protein>
<keyword evidence="2" id="KW-1185">Reference proteome</keyword>